<dbReference type="Proteomes" id="UP001345219">
    <property type="component" value="Chromosome 21"/>
</dbReference>
<reference evidence="6 7" key="1">
    <citation type="journal article" date="2023" name="Hortic Res">
        <title>Pangenome of water caltrop reveals structural variations and asymmetric subgenome divergence after allopolyploidization.</title>
        <authorList>
            <person name="Zhang X."/>
            <person name="Chen Y."/>
            <person name="Wang L."/>
            <person name="Yuan Y."/>
            <person name="Fang M."/>
            <person name="Shi L."/>
            <person name="Lu R."/>
            <person name="Comes H.P."/>
            <person name="Ma Y."/>
            <person name="Chen Y."/>
            <person name="Huang G."/>
            <person name="Zhou Y."/>
            <person name="Zheng Z."/>
            <person name="Qiu Y."/>
        </authorList>
    </citation>
    <scope>NUCLEOTIDE SEQUENCE [LARGE SCALE GENOMIC DNA]</scope>
    <source>
        <tissue evidence="6">Roots</tissue>
    </source>
</reference>
<dbReference type="Gene3D" id="3.30.40.10">
    <property type="entry name" value="Zinc/RING finger domain, C3HC4 (zinc finger)"/>
    <property type="match status" value="1"/>
</dbReference>
<keyword evidence="1" id="KW-0479">Metal-binding</keyword>
<dbReference type="PROSITE" id="PS51292">
    <property type="entry name" value="ZF_RING_CH"/>
    <property type="match status" value="1"/>
</dbReference>
<keyword evidence="4" id="KW-1133">Transmembrane helix</keyword>
<protein>
    <recommendedName>
        <fullName evidence="5">RING-CH-type domain-containing protein</fullName>
    </recommendedName>
</protein>
<evidence type="ECO:0000313" key="6">
    <source>
        <dbReference type="EMBL" id="KAK4749505.1"/>
    </source>
</evidence>
<keyword evidence="4" id="KW-0472">Membrane</keyword>
<sequence>MAAAQEAPLPDLELGEGQRANNMKEEPDIGAATSSACQQLGTGAMEIGSGEGKAEVNLEEFERECRICYMGLGNSGGQSIDLGCSCKGDLAAAHKHCAEDWFKIRGDRTCEICHSVALNVAGLTEVGSVGPSDVNNTVAISAVSTFASADHQNFWHGHRFLNFMLACMVVAFVISWLLHFRVPPRR</sequence>
<dbReference type="GO" id="GO:0008270">
    <property type="term" value="F:zinc ion binding"/>
    <property type="evidence" value="ECO:0007669"/>
    <property type="project" value="UniProtKB-KW"/>
</dbReference>
<dbReference type="PANTHER" id="PTHR46214:SF30">
    <property type="entry name" value="OS01G0850200 PROTEIN"/>
    <property type="match status" value="1"/>
</dbReference>
<proteinExistence type="predicted"/>
<dbReference type="SMART" id="SM00744">
    <property type="entry name" value="RINGv"/>
    <property type="match status" value="1"/>
</dbReference>
<keyword evidence="7" id="KW-1185">Reference proteome</keyword>
<dbReference type="PANTHER" id="PTHR46214">
    <property type="entry name" value="ZINC FINGER, RING-CH-TYPE"/>
    <property type="match status" value="1"/>
</dbReference>
<comment type="caution">
    <text evidence="6">The sequence shown here is derived from an EMBL/GenBank/DDBJ whole genome shotgun (WGS) entry which is preliminary data.</text>
</comment>
<dbReference type="InterPro" id="IPR011016">
    <property type="entry name" value="Znf_RING-CH"/>
</dbReference>
<feature type="domain" description="RING-CH-type" evidence="5">
    <location>
        <begin position="57"/>
        <end position="120"/>
    </location>
</feature>
<keyword evidence="2" id="KW-0863">Zinc-finger</keyword>
<dbReference type="SUPFAM" id="SSF57850">
    <property type="entry name" value="RING/U-box"/>
    <property type="match status" value="1"/>
</dbReference>
<keyword evidence="3" id="KW-0862">Zinc</keyword>
<feature type="transmembrane region" description="Helical" evidence="4">
    <location>
        <begin position="160"/>
        <end position="180"/>
    </location>
</feature>
<accession>A0AAN7H0A7</accession>
<dbReference type="Pfam" id="PF12906">
    <property type="entry name" value="RINGv"/>
    <property type="match status" value="1"/>
</dbReference>
<evidence type="ECO:0000256" key="2">
    <source>
        <dbReference type="ARBA" id="ARBA00022771"/>
    </source>
</evidence>
<gene>
    <name evidence="6" type="ORF">SAY87_026954</name>
</gene>
<evidence type="ECO:0000256" key="3">
    <source>
        <dbReference type="ARBA" id="ARBA00022833"/>
    </source>
</evidence>
<dbReference type="EMBL" id="JAXIOK010000018">
    <property type="protein sequence ID" value="KAK4749505.1"/>
    <property type="molecule type" value="Genomic_DNA"/>
</dbReference>
<keyword evidence="4" id="KW-0812">Transmembrane</keyword>
<dbReference type="InterPro" id="IPR013083">
    <property type="entry name" value="Znf_RING/FYVE/PHD"/>
</dbReference>
<evidence type="ECO:0000259" key="5">
    <source>
        <dbReference type="PROSITE" id="PS51292"/>
    </source>
</evidence>
<evidence type="ECO:0000256" key="4">
    <source>
        <dbReference type="SAM" id="Phobius"/>
    </source>
</evidence>
<evidence type="ECO:0000313" key="7">
    <source>
        <dbReference type="Proteomes" id="UP001345219"/>
    </source>
</evidence>
<name>A0AAN7H0A7_9MYRT</name>
<dbReference type="AlphaFoldDB" id="A0AAN7H0A7"/>
<evidence type="ECO:0000256" key="1">
    <source>
        <dbReference type="ARBA" id="ARBA00022723"/>
    </source>
</evidence>
<organism evidence="6 7">
    <name type="scientific">Trapa incisa</name>
    <dbReference type="NCBI Taxonomy" id="236973"/>
    <lineage>
        <taxon>Eukaryota</taxon>
        <taxon>Viridiplantae</taxon>
        <taxon>Streptophyta</taxon>
        <taxon>Embryophyta</taxon>
        <taxon>Tracheophyta</taxon>
        <taxon>Spermatophyta</taxon>
        <taxon>Magnoliopsida</taxon>
        <taxon>eudicotyledons</taxon>
        <taxon>Gunneridae</taxon>
        <taxon>Pentapetalae</taxon>
        <taxon>rosids</taxon>
        <taxon>malvids</taxon>
        <taxon>Myrtales</taxon>
        <taxon>Lythraceae</taxon>
        <taxon>Trapa</taxon>
    </lineage>
</organism>